<dbReference type="Proteomes" id="UP000694843">
    <property type="component" value="Unplaced"/>
</dbReference>
<reference evidence="9" key="1">
    <citation type="submission" date="2025-08" db="UniProtKB">
        <authorList>
            <consortium name="RefSeq"/>
        </authorList>
    </citation>
    <scope>IDENTIFICATION</scope>
    <source>
        <tissue evidence="9">Whole organism</tissue>
    </source>
</reference>
<evidence type="ECO:0000313" key="9">
    <source>
        <dbReference type="RefSeq" id="XP_018016675.1"/>
    </source>
</evidence>
<feature type="transmembrane region" description="Helical" evidence="7">
    <location>
        <begin position="253"/>
        <end position="276"/>
    </location>
</feature>
<dbReference type="OMA" id="AGLYSYC"/>
<sequence>MATKETSLTNPSCSARSRSTDDDTQALGNHGEVDMGDHNANSTKLGGGPTRRLADLLSDAGRFAYCGLVTTALQQLFTDTQSDTEFAEHSLQHMLQHLALPKTVADVMEVTLSGGCGTGSEVGYRELLKEEPVLQRSAVPLVQDLVILAVQSGSYDARTRVLIGHVSVQMRVPLDVMEMLEESVHEYLTEEALPTSPEEAARQQTAQRHAKYRRYTMIGLATLGGGAVLGLTGGLAAPFIGAGLGSLLGAGTITAFSSTAGVAVVGSLFGAAGAGLTGFKMKKRVGEVEEFEFEELTVGTSLHVTIAVSGWLSKDMPTFTEPWATLHHSREQYALRYESKYLAELGNTLDYLLQFAFSMAVQESLKYTVLAGIISAVVWPASLVTLASIIDNPWGVCCRRSAQVGRQLATVLLQREHGRRPVTLVGFSLGARVIYYCLEELAQRKNSAGIVQDVILLGAPVTACPTNWKPFGTVVSGRIINGYCQKDWLLHFLYRTSSAELHIAGLEPVKWIDRRMFNFDLSDIVSGHMDYANKLEQILRTLGLRTRDASRADAGLKKSATFSPSATEFDKIRNSRRAQEDAVLKPLRRSFSEPALHRPHSPPFGRRAKRASLSSTPTSGLIQP</sequence>
<dbReference type="RefSeq" id="XP_018016675.1">
    <property type="nucleotide sequence ID" value="XM_018161186.2"/>
</dbReference>
<organism evidence="8 9">
    <name type="scientific">Hyalella azteca</name>
    <name type="common">Amphipod</name>
    <dbReference type="NCBI Taxonomy" id="294128"/>
    <lineage>
        <taxon>Eukaryota</taxon>
        <taxon>Metazoa</taxon>
        <taxon>Ecdysozoa</taxon>
        <taxon>Arthropoda</taxon>
        <taxon>Crustacea</taxon>
        <taxon>Multicrustacea</taxon>
        <taxon>Malacostraca</taxon>
        <taxon>Eumalacostraca</taxon>
        <taxon>Peracarida</taxon>
        <taxon>Amphipoda</taxon>
        <taxon>Senticaudata</taxon>
        <taxon>Talitrida</taxon>
        <taxon>Talitroidea</taxon>
        <taxon>Hyalellidae</taxon>
        <taxon>Hyalella</taxon>
    </lineage>
</organism>
<keyword evidence="8" id="KW-1185">Reference proteome</keyword>
<feature type="transmembrane region" description="Helical" evidence="7">
    <location>
        <begin position="367"/>
        <end position="390"/>
    </location>
</feature>
<evidence type="ECO:0000256" key="1">
    <source>
        <dbReference type="ARBA" id="ARBA00004141"/>
    </source>
</evidence>
<dbReference type="GO" id="GO:0016020">
    <property type="term" value="C:membrane"/>
    <property type="evidence" value="ECO:0007669"/>
    <property type="project" value="UniProtKB-SubCell"/>
</dbReference>
<evidence type="ECO:0000256" key="5">
    <source>
        <dbReference type="ARBA" id="ARBA00023136"/>
    </source>
</evidence>
<dbReference type="InterPro" id="IPR007941">
    <property type="entry name" value="DUF726"/>
</dbReference>
<keyword evidence="5 7" id="KW-0472">Membrane</keyword>
<dbReference type="Pfam" id="PF05277">
    <property type="entry name" value="DUF726"/>
    <property type="match status" value="1"/>
</dbReference>
<feature type="compositionally biased region" description="Polar residues" evidence="6">
    <location>
        <begin position="1"/>
        <end position="17"/>
    </location>
</feature>
<dbReference type="SUPFAM" id="SSF53474">
    <property type="entry name" value="alpha/beta-Hydrolases"/>
    <property type="match status" value="1"/>
</dbReference>
<evidence type="ECO:0000256" key="4">
    <source>
        <dbReference type="ARBA" id="ARBA00022989"/>
    </source>
</evidence>
<protein>
    <submittedName>
        <fullName evidence="9">Transmembrane and coiled-coil domain-containing protein 4</fullName>
    </submittedName>
</protein>
<comment type="similarity">
    <text evidence="2">Belongs to the TMCO4 family.</text>
</comment>
<dbReference type="AlphaFoldDB" id="A0A8B7NSJ6"/>
<evidence type="ECO:0000256" key="7">
    <source>
        <dbReference type="SAM" id="Phobius"/>
    </source>
</evidence>
<evidence type="ECO:0000256" key="3">
    <source>
        <dbReference type="ARBA" id="ARBA00022692"/>
    </source>
</evidence>
<dbReference type="KEGG" id="hazt:108673371"/>
<dbReference type="PANTHER" id="PTHR17920">
    <property type="entry name" value="TRANSMEMBRANE AND COILED-COIL DOMAIN-CONTAINING PROTEIN 4 TMCO4"/>
    <property type="match status" value="1"/>
</dbReference>
<feature type="compositionally biased region" description="Basic and acidic residues" evidence="6">
    <location>
        <begin position="568"/>
        <end position="583"/>
    </location>
</feature>
<accession>A0A8B7NSJ6</accession>
<feature type="region of interest" description="Disordered" evidence="6">
    <location>
        <begin position="567"/>
        <end position="624"/>
    </location>
</feature>
<name>A0A8B7NSJ6_HYAAZ</name>
<dbReference type="GeneID" id="108673371"/>
<dbReference type="InterPro" id="IPR029058">
    <property type="entry name" value="AB_hydrolase_fold"/>
</dbReference>
<keyword evidence="3 7" id="KW-0812">Transmembrane</keyword>
<gene>
    <name evidence="9" type="primary">LOC108673371</name>
</gene>
<evidence type="ECO:0000313" key="8">
    <source>
        <dbReference type="Proteomes" id="UP000694843"/>
    </source>
</evidence>
<evidence type="ECO:0000256" key="2">
    <source>
        <dbReference type="ARBA" id="ARBA00009824"/>
    </source>
</evidence>
<dbReference type="OrthoDB" id="277931at2759"/>
<feature type="transmembrane region" description="Helical" evidence="7">
    <location>
        <begin position="217"/>
        <end position="241"/>
    </location>
</feature>
<keyword evidence="4 7" id="KW-1133">Transmembrane helix</keyword>
<comment type="subcellular location">
    <subcellularLocation>
        <location evidence="1">Membrane</location>
        <topology evidence="1">Multi-pass membrane protein</topology>
    </subcellularLocation>
</comment>
<feature type="compositionally biased region" description="Polar residues" evidence="6">
    <location>
        <begin position="612"/>
        <end position="624"/>
    </location>
</feature>
<evidence type="ECO:0000256" key="6">
    <source>
        <dbReference type="SAM" id="MobiDB-lite"/>
    </source>
</evidence>
<dbReference type="PANTHER" id="PTHR17920:SF3">
    <property type="entry name" value="TRANSMEMBRANE AND COILED-COIL DOMAIN-CONTAINING PROTEIN 4"/>
    <property type="match status" value="1"/>
</dbReference>
<feature type="region of interest" description="Disordered" evidence="6">
    <location>
        <begin position="1"/>
        <end position="49"/>
    </location>
</feature>
<proteinExistence type="inferred from homology"/>